<gene>
    <name evidence="12" type="ORF">AT727_07700</name>
    <name evidence="11" type="ORF">DPCES_1177</name>
</gene>
<dbReference type="PATRIC" id="fig|49338.4.peg.1275"/>
<dbReference type="SUPFAM" id="SSF54675">
    <property type="entry name" value="Nicotinate/Quinolinate PRTase N-terminal domain-like"/>
    <property type="match status" value="1"/>
</dbReference>
<dbReference type="InterPro" id="IPR036068">
    <property type="entry name" value="Nicotinate_pribotase-like_C"/>
</dbReference>
<dbReference type="AlphaFoldDB" id="A0A098AWQ0"/>
<dbReference type="InterPro" id="IPR002638">
    <property type="entry name" value="Quinolinate_PRibosylTrfase_C"/>
</dbReference>
<dbReference type="EMBL" id="LOCK01000039">
    <property type="protein sequence ID" value="KTE90466.1"/>
    <property type="molecule type" value="Genomic_DNA"/>
</dbReference>
<evidence type="ECO:0000313" key="12">
    <source>
        <dbReference type="EMBL" id="KTE90466.1"/>
    </source>
</evidence>
<evidence type="ECO:0000256" key="2">
    <source>
        <dbReference type="ARBA" id="ARBA00009400"/>
    </source>
</evidence>
<keyword evidence="11" id="KW-0436">Ligase</keyword>
<dbReference type="NCBIfam" id="TIGR01334">
    <property type="entry name" value="modD"/>
    <property type="match status" value="1"/>
</dbReference>
<dbReference type="GO" id="GO:0005737">
    <property type="term" value="C:cytoplasm"/>
    <property type="evidence" value="ECO:0007669"/>
    <property type="project" value="TreeGrafter"/>
</dbReference>
<dbReference type="CDD" id="cd01573">
    <property type="entry name" value="modD_like"/>
    <property type="match status" value="1"/>
</dbReference>
<dbReference type="Pfam" id="PF01729">
    <property type="entry name" value="QRPTase_C"/>
    <property type="match status" value="1"/>
</dbReference>
<proteinExistence type="inferred from homology"/>
<evidence type="ECO:0000256" key="5">
    <source>
        <dbReference type="ARBA" id="ARBA00022676"/>
    </source>
</evidence>
<dbReference type="Proteomes" id="UP000054623">
    <property type="component" value="Unassembled WGS sequence"/>
</dbReference>
<evidence type="ECO:0000256" key="4">
    <source>
        <dbReference type="ARBA" id="ARBA00019205"/>
    </source>
</evidence>
<evidence type="ECO:0000256" key="3">
    <source>
        <dbReference type="ARBA" id="ARBA00011944"/>
    </source>
</evidence>
<dbReference type="RefSeq" id="WP_005814376.1">
    <property type="nucleotide sequence ID" value="NZ_CABKQQ010000051.1"/>
</dbReference>
<dbReference type="GO" id="GO:0034213">
    <property type="term" value="P:quinolinate catabolic process"/>
    <property type="evidence" value="ECO:0007669"/>
    <property type="project" value="TreeGrafter"/>
</dbReference>
<evidence type="ECO:0000256" key="8">
    <source>
        <dbReference type="PIRNR" id="PIRNR006250"/>
    </source>
</evidence>
<feature type="domain" description="Quinolinate phosphoribosyl transferase N-terminal" evidence="10">
    <location>
        <begin position="21"/>
        <end position="104"/>
    </location>
</feature>
<name>A0A098AWQ0_DESHA</name>
<evidence type="ECO:0000256" key="7">
    <source>
        <dbReference type="ARBA" id="ARBA00047445"/>
    </source>
</evidence>
<dbReference type="FunFam" id="3.20.20.70:FF:000030">
    <property type="entry name" value="Nicotinate-nucleotide pyrophosphorylase, carboxylating"/>
    <property type="match status" value="1"/>
</dbReference>
<dbReference type="OrthoDB" id="9770610at2"/>
<dbReference type="PANTHER" id="PTHR32179">
    <property type="entry name" value="NICOTINATE-NUCLEOTIDE PYROPHOSPHORYLASE [CARBOXYLATING]"/>
    <property type="match status" value="1"/>
</dbReference>
<dbReference type="GO" id="GO:0004514">
    <property type="term" value="F:nicotinate-nucleotide diphosphorylase (carboxylating) activity"/>
    <property type="evidence" value="ECO:0007669"/>
    <property type="project" value="UniProtKB-EC"/>
</dbReference>
<dbReference type="InterPro" id="IPR013785">
    <property type="entry name" value="Aldolase_TIM"/>
</dbReference>
<keyword evidence="5 8" id="KW-0328">Glycosyltransferase</keyword>
<dbReference type="EC" id="2.4.2.19" evidence="3"/>
<protein>
    <recommendedName>
        <fullName evidence="4">Putative pyrophosphorylase ModD</fullName>
        <ecNumber evidence="3">2.4.2.19</ecNumber>
    </recommendedName>
</protein>
<dbReference type="InterPro" id="IPR037128">
    <property type="entry name" value="Quinolinate_PRibosylTase_N_sf"/>
</dbReference>
<dbReference type="Gene3D" id="3.20.20.70">
    <property type="entry name" value="Aldolase class I"/>
    <property type="match status" value="1"/>
</dbReference>
<evidence type="ECO:0000259" key="10">
    <source>
        <dbReference type="Pfam" id="PF02749"/>
    </source>
</evidence>
<dbReference type="InterPro" id="IPR006242">
    <property type="entry name" value="ModD"/>
</dbReference>
<comment type="catalytic activity">
    <reaction evidence="7">
        <text>nicotinate beta-D-ribonucleotide + CO2 + diphosphate = quinolinate + 5-phospho-alpha-D-ribose 1-diphosphate + 2 H(+)</text>
        <dbReference type="Rhea" id="RHEA:12733"/>
        <dbReference type="ChEBI" id="CHEBI:15378"/>
        <dbReference type="ChEBI" id="CHEBI:16526"/>
        <dbReference type="ChEBI" id="CHEBI:29959"/>
        <dbReference type="ChEBI" id="CHEBI:33019"/>
        <dbReference type="ChEBI" id="CHEBI:57502"/>
        <dbReference type="ChEBI" id="CHEBI:58017"/>
        <dbReference type="EC" id="2.4.2.19"/>
    </reaction>
</comment>
<keyword evidence="6 8" id="KW-0808">Transferase</keyword>
<dbReference type="EMBL" id="LK996017">
    <property type="protein sequence ID" value="CDX01064.1"/>
    <property type="molecule type" value="Genomic_DNA"/>
</dbReference>
<reference evidence="11" key="1">
    <citation type="submission" date="2014-07" db="EMBL/GenBank/DDBJ databases">
        <authorList>
            <person name="Hornung V.Bastian."/>
        </authorList>
    </citation>
    <scope>NUCLEOTIDE SEQUENCE</scope>
    <source>
        <strain evidence="11">PCE-S</strain>
    </source>
</reference>
<dbReference type="Gene3D" id="3.90.1170.20">
    <property type="entry name" value="Quinolinate phosphoribosyl transferase, N-terminal domain"/>
    <property type="match status" value="1"/>
</dbReference>
<dbReference type="InterPro" id="IPR022412">
    <property type="entry name" value="Quinolinate_PRibosylTrfase_N"/>
</dbReference>
<comment type="pathway">
    <text evidence="1">Cofactor biosynthesis; NAD(+) biosynthesis; nicotinate D-ribonucleotide from quinolinate: step 1/1.</text>
</comment>
<dbReference type="Pfam" id="PF02749">
    <property type="entry name" value="QRPTase_N"/>
    <property type="match status" value="1"/>
</dbReference>
<dbReference type="SUPFAM" id="SSF51690">
    <property type="entry name" value="Nicotinate/Quinolinate PRTase C-terminal domain-like"/>
    <property type="match status" value="1"/>
</dbReference>
<dbReference type="InterPro" id="IPR027277">
    <property type="entry name" value="NadC/ModD"/>
</dbReference>
<dbReference type="GO" id="GO:0016874">
    <property type="term" value="F:ligase activity"/>
    <property type="evidence" value="ECO:0007669"/>
    <property type="project" value="UniProtKB-KW"/>
</dbReference>
<accession>A0A098AWQ0</accession>
<feature type="domain" description="Quinolinate phosphoribosyl transferase C-terminal" evidence="9">
    <location>
        <begin position="106"/>
        <end position="277"/>
    </location>
</feature>
<dbReference type="GO" id="GO:0009435">
    <property type="term" value="P:NAD+ biosynthetic process"/>
    <property type="evidence" value="ECO:0007669"/>
    <property type="project" value="InterPro"/>
</dbReference>
<evidence type="ECO:0000313" key="11">
    <source>
        <dbReference type="EMBL" id="CDX01064.1"/>
    </source>
</evidence>
<evidence type="ECO:0000259" key="9">
    <source>
        <dbReference type="Pfam" id="PF01729"/>
    </source>
</evidence>
<reference evidence="12 13" key="2">
    <citation type="submission" date="2015-12" db="EMBL/GenBank/DDBJ databases">
        <title>Draft Genome Sequence of Desulfitobacterium hafniense Strain DH, a Sulfate-reducing Bacterium Isolated from Paddy Soils.</title>
        <authorList>
            <person name="Bao P."/>
            <person name="Zhang X."/>
            <person name="Li G."/>
        </authorList>
    </citation>
    <scope>NUCLEOTIDE SEQUENCE [LARGE SCALE GENOMIC DNA]</scope>
    <source>
        <strain evidence="12 13">DH</strain>
    </source>
</reference>
<evidence type="ECO:0000256" key="6">
    <source>
        <dbReference type="ARBA" id="ARBA00022679"/>
    </source>
</evidence>
<dbReference type="PIRSF" id="PIRSF006250">
    <property type="entry name" value="NadC_ModD"/>
    <property type="match status" value="1"/>
</dbReference>
<evidence type="ECO:0000256" key="1">
    <source>
        <dbReference type="ARBA" id="ARBA00004893"/>
    </source>
</evidence>
<comment type="similarity">
    <text evidence="2 8">Belongs to the NadC/ModD family.</text>
</comment>
<sequence>MLYLTREEIDRWLKEDVPYIDLTSWTLGIREQQGSITYFTREEAVVCGTEEVRQIFDHLHIETDHIIPSGQQVKQGEVLITGRGRAEDLHMAWKVGQNILDHCSGIATKTRKMVDDAKSCNPKVAVLTTRKGFPGTKSLTTKSVMVGGALPHRLGISETILIFKQHMNMIGGFDVLLKKLPDLKGECCEKKIIVEAGSLEQAISLCQAGVDGIQFDKLKSEELKNAVKYLRAEFPHVVALAAGGINEANVRDYAETGVDGIVTTSLFSAKPLDIGVKIEPLQIHL</sequence>
<dbReference type="PANTHER" id="PTHR32179:SF4">
    <property type="entry name" value="PYROPHOSPHORYLASE MODD-RELATED"/>
    <property type="match status" value="1"/>
</dbReference>
<organism evidence="11">
    <name type="scientific">Desulfitobacterium hafniense</name>
    <name type="common">Desulfitobacterium frappieri</name>
    <dbReference type="NCBI Taxonomy" id="49338"/>
    <lineage>
        <taxon>Bacteria</taxon>
        <taxon>Bacillati</taxon>
        <taxon>Bacillota</taxon>
        <taxon>Clostridia</taxon>
        <taxon>Eubacteriales</taxon>
        <taxon>Desulfitobacteriaceae</taxon>
        <taxon>Desulfitobacterium</taxon>
    </lineage>
</organism>
<evidence type="ECO:0000313" key="13">
    <source>
        <dbReference type="Proteomes" id="UP000054623"/>
    </source>
</evidence>